<reference evidence="2" key="1">
    <citation type="journal article" date="2023" name="Nat. Plants">
        <title>Single-cell RNA sequencing provides a high-resolution roadmap for understanding the multicellular compartmentation of specialized metabolism.</title>
        <authorList>
            <person name="Sun S."/>
            <person name="Shen X."/>
            <person name="Li Y."/>
            <person name="Li Y."/>
            <person name="Wang S."/>
            <person name="Li R."/>
            <person name="Zhang H."/>
            <person name="Shen G."/>
            <person name="Guo B."/>
            <person name="Wei J."/>
            <person name="Xu J."/>
            <person name="St-Pierre B."/>
            <person name="Chen S."/>
            <person name="Sun C."/>
        </authorList>
    </citation>
    <scope>NUCLEOTIDE SEQUENCE [LARGE SCALE GENOMIC DNA]</scope>
</reference>
<gene>
    <name evidence="1" type="ORF">M9H77_30597</name>
</gene>
<keyword evidence="2" id="KW-1185">Reference proteome</keyword>
<evidence type="ECO:0000313" key="2">
    <source>
        <dbReference type="Proteomes" id="UP001060085"/>
    </source>
</evidence>
<evidence type="ECO:0000313" key="1">
    <source>
        <dbReference type="EMBL" id="KAI5653410.1"/>
    </source>
</evidence>
<dbReference type="EMBL" id="CM044707">
    <property type="protein sequence ID" value="KAI5653410.1"/>
    <property type="molecule type" value="Genomic_DNA"/>
</dbReference>
<proteinExistence type="predicted"/>
<protein>
    <submittedName>
        <fullName evidence="1">Uncharacterized protein</fullName>
    </submittedName>
</protein>
<accession>A0ACB9ZXP9</accession>
<organism evidence="1 2">
    <name type="scientific">Catharanthus roseus</name>
    <name type="common">Madagascar periwinkle</name>
    <name type="synonym">Vinca rosea</name>
    <dbReference type="NCBI Taxonomy" id="4058"/>
    <lineage>
        <taxon>Eukaryota</taxon>
        <taxon>Viridiplantae</taxon>
        <taxon>Streptophyta</taxon>
        <taxon>Embryophyta</taxon>
        <taxon>Tracheophyta</taxon>
        <taxon>Spermatophyta</taxon>
        <taxon>Magnoliopsida</taxon>
        <taxon>eudicotyledons</taxon>
        <taxon>Gunneridae</taxon>
        <taxon>Pentapetalae</taxon>
        <taxon>asterids</taxon>
        <taxon>lamiids</taxon>
        <taxon>Gentianales</taxon>
        <taxon>Apocynaceae</taxon>
        <taxon>Rauvolfioideae</taxon>
        <taxon>Vinceae</taxon>
        <taxon>Catharanthinae</taxon>
        <taxon>Catharanthus</taxon>
    </lineage>
</organism>
<dbReference type="Proteomes" id="UP001060085">
    <property type="component" value="Linkage Group LG07"/>
</dbReference>
<name>A0ACB9ZXP9_CATRO</name>
<comment type="caution">
    <text evidence="1">The sequence shown here is derived from an EMBL/GenBank/DDBJ whole genome shotgun (WGS) entry which is preliminary data.</text>
</comment>
<sequence length="183" mass="20539">MEKDLKSKLEGFEGQKSLPSCSQCVQLAKIIQGNKLEVKTAKSLKMSTLPPTVALPLPSLVGFCRPKIWKTMPYCRRLVSPYRLIMSTDCHLATQSHQDDTSEPTRMILNKTLRSMQQSIERLARQFQSIARDVEELKKGTSIRSGRRGGLGGRGHYTIMEIILMLVKHSMVATVVINKGIKL</sequence>